<feature type="transmembrane region" description="Helical" evidence="1">
    <location>
        <begin position="6"/>
        <end position="24"/>
    </location>
</feature>
<keyword evidence="3" id="KW-1185">Reference proteome</keyword>
<reference evidence="2 3" key="1">
    <citation type="journal article" date="2016" name="Antonie Van Leeuwenhoek">
        <title>Denitratimonas tolerans gen. nov., sp. nov., a denitrifying bacterium isolated from a bioreactor for tannery wastewater treatment.</title>
        <authorList>
            <person name="Han S.I."/>
            <person name="Kim J.O."/>
            <person name="Lee Y.R."/>
            <person name="Ekpeghere K.I."/>
            <person name="Koh S.C."/>
            <person name="Whang K.S."/>
        </authorList>
    </citation>
    <scope>NUCLEOTIDE SEQUENCE [LARGE SCALE GENOMIC DNA]</scope>
    <source>
        <strain evidence="2 3">KACC 17565</strain>
    </source>
</reference>
<keyword evidence="1" id="KW-0812">Transmembrane</keyword>
<protein>
    <submittedName>
        <fullName evidence="2">Uncharacterized protein</fullName>
    </submittedName>
</protein>
<keyword evidence="1" id="KW-1133">Transmembrane helix</keyword>
<keyword evidence="1" id="KW-0472">Membrane</keyword>
<dbReference type="AlphaFoldDB" id="A0AAW9R754"/>
<evidence type="ECO:0000313" key="2">
    <source>
        <dbReference type="EMBL" id="MEJ1249429.1"/>
    </source>
</evidence>
<feature type="transmembrane region" description="Helical" evidence="1">
    <location>
        <begin position="60"/>
        <end position="81"/>
    </location>
</feature>
<organism evidence="2 3">
    <name type="scientific">Denitratimonas tolerans</name>
    <dbReference type="NCBI Taxonomy" id="1338420"/>
    <lineage>
        <taxon>Bacteria</taxon>
        <taxon>Pseudomonadati</taxon>
        <taxon>Pseudomonadota</taxon>
        <taxon>Gammaproteobacteria</taxon>
        <taxon>Lysobacterales</taxon>
        <taxon>Lysobacteraceae</taxon>
        <taxon>Denitratimonas</taxon>
    </lineage>
</organism>
<accession>A0AAW9R754</accession>
<dbReference type="Proteomes" id="UP001364472">
    <property type="component" value="Unassembled WGS sequence"/>
</dbReference>
<dbReference type="RefSeq" id="WP_337335146.1">
    <property type="nucleotide sequence ID" value="NZ_JBBDHC010000008.1"/>
</dbReference>
<evidence type="ECO:0000256" key="1">
    <source>
        <dbReference type="SAM" id="Phobius"/>
    </source>
</evidence>
<feature type="transmembrane region" description="Helical" evidence="1">
    <location>
        <begin position="93"/>
        <end position="113"/>
    </location>
</feature>
<proteinExistence type="predicted"/>
<evidence type="ECO:0000313" key="3">
    <source>
        <dbReference type="Proteomes" id="UP001364472"/>
    </source>
</evidence>
<sequence>MLKYALIIFLIGAAGGLYMATHVLRGRLAPWVVSALHALFGAAGLTLLIIAILMGKLSGLPVIALGVLTVTALLGFFLASVHLGKRVALKRYVFTHAAFAVTGVTLLILAILMP</sequence>
<feature type="transmembrane region" description="Helical" evidence="1">
    <location>
        <begin position="31"/>
        <end position="54"/>
    </location>
</feature>
<dbReference type="EMBL" id="JBBDHC010000008">
    <property type="protein sequence ID" value="MEJ1249429.1"/>
    <property type="molecule type" value="Genomic_DNA"/>
</dbReference>
<gene>
    <name evidence="2" type="ORF">WB794_07055</name>
</gene>
<comment type="caution">
    <text evidence="2">The sequence shown here is derived from an EMBL/GenBank/DDBJ whole genome shotgun (WGS) entry which is preliminary data.</text>
</comment>
<name>A0AAW9R754_9GAMM</name>